<comment type="similarity">
    <text evidence="1">Belongs to the short-chain dehydrogenases/reductases (SDR) family.</text>
</comment>
<protein>
    <submittedName>
        <fullName evidence="2">SDR family oxidoreductase</fullName>
    </submittedName>
</protein>
<dbReference type="Gene3D" id="3.40.50.720">
    <property type="entry name" value="NAD(P)-binding Rossmann-like Domain"/>
    <property type="match status" value="1"/>
</dbReference>
<dbReference type="RefSeq" id="WP_208272025.1">
    <property type="nucleotide sequence ID" value="NZ_BAAAGM010000102.1"/>
</dbReference>
<dbReference type="PROSITE" id="PS00061">
    <property type="entry name" value="ADH_SHORT"/>
    <property type="match status" value="1"/>
</dbReference>
<dbReference type="InterPro" id="IPR020904">
    <property type="entry name" value="Sc_DH/Rdtase_CS"/>
</dbReference>
<evidence type="ECO:0000313" key="3">
    <source>
        <dbReference type="Proteomes" id="UP000666915"/>
    </source>
</evidence>
<keyword evidence="3" id="KW-1185">Reference proteome</keyword>
<organism evidence="2 3">
    <name type="scientific">Actinomadura nitritigenes</name>
    <dbReference type="NCBI Taxonomy" id="134602"/>
    <lineage>
        <taxon>Bacteria</taxon>
        <taxon>Bacillati</taxon>
        <taxon>Actinomycetota</taxon>
        <taxon>Actinomycetes</taxon>
        <taxon>Streptosporangiales</taxon>
        <taxon>Thermomonosporaceae</taxon>
        <taxon>Actinomadura</taxon>
    </lineage>
</organism>
<dbReference type="PANTHER" id="PTHR43975:SF2">
    <property type="entry name" value="EG:BACR7A4.14 PROTEIN-RELATED"/>
    <property type="match status" value="1"/>
</dbReference>
<dbReference type="CDD" id="cd05233">
    <property type="entry name" value="SDR_c"/>
    <property type="match status" value="1"/>
</dbReference>
<evidence type="ECO:0000256" key="1">
    <source>
        <dbReference type="ARBA" id="ARBA00006484"/>
    </source>
</evidence>
<proteinExistence type="inferred from homology"/>
<accession>A0ABS3RBW5</accession>
<dbReference type="Pfam" id="PF13561">
    <property type="entry name" value="adh_short_C2"/>
    <property type="match status" value="1"/>
</dbReference>
<sequence length="269" mass="27039">MTRKSARRTATADERRNDMDFDGKTALVTGSGAIGGLGHATARLLAAGRANVIITGTDPDRGAQVVEDVRSAAVAAGAAGTVRFVPADLADPQAVQRLAEDAGAVDVLVNNAGVVPFSATIDQDIADYDAAFAVNVRAPFVLTARLAPKMAARGGGSIVNVSSTAAGLGMPLMAVYGATKAALESLTRTWAAEFAASNVRVNAVSPGPMTTSKVVAAMGPDLGGMGLTTALKRAADPAEVARVIAFLAGDQASYMTGAIVAADGGRTAI</sequence>
<dbReference type="InterPro" id="IPR036291">
    <property type="entry name" value="NAD(P)-bd_dom_sf"/>
</dbReference>
<dbReference type="PANTHER" id="PTHR43975">
    <property type="entry name" value="ZGC:101858"/>
    <property type="match status" value="1"/>
</dbReference>
<dbReference type="PRINTS" id="PR00080">
    <property type="entry name" value="SDRFAMILY"/>
</dbReference>
<comment type="caution">
    <text evidence="2">The sequence shown here is derived from an EMBL/GenBank/DDBJ whole genome shotgun (WGS) entry which is preliminary data.</text>
</comment>
<dbReference type="Proteomes" id="UP000666915">
    <property type="component" value="Unassembled WGS sequence"/>
</dbReference>
<evidence type="ECO:0000313" key="2">
    <source>
        <dbReference type="EMBL" id="MBO2443713.1"/>
    </source>
</evidence>
<reference evidence="2 3" key="1">
    <citation type="submission" date="2021-03" db="EMBL/GenBank/DDBJ databases">
        <authorList>
            <person name="Kanchanasin P."/>
            <person name="Saeng-In P."/>
            <person name="Phongsopitanun W."/>
            <person name="Yuki M."/>
            <person name="Kudo T."/>
            <person name="Ohkuma M."/>
            <person name="Tanasupawat S."/>
        </authorList>
    </citation>
    <scope>NUCLEOTIDE SEQUENCE [LARGE SCALE GENOMIC DNA]</scope>
    <source>
        <strain evidence="2 3">L46</strain>
    </source>
</reference>
<dbReference type="PRINTS" id="PR00081">
    <property type="entry name" value="GDHRDH"/>
</dbReference>
<dbReference type="InterPro" id="IPR002347">
    <property type="entry name" value="SDR_fam"/>
</dbReference>
<dbReference type="EMBL" id="JAGEOK010000036">
    <property type="protein sequence ID" value="MBO2443713.1"/>
    <property type="molecule type" value="Genomic_DNA"/>
</dbReference>
<dbReference type="SUPFAM" id="SSF51735">
    <property type="entry name" value="NAD(P)-binding Rossmann-fold domains"/>
    <property type="match status" value="1"/>
</dbReference>
<gene>
    <name evidence="2" type="ORF">J4557_39935</name>
</gene>
<name>A0ABS3RBW5_9ACTN</name>